<evidence type="ECO:0000313" key="4">
    <source>
        <dbReference type="WBParaSite" id="Gr19_v10_g9175.t1"/>
    </source>
</evidence>
<dbReference type="Proteomes" id="UP000887572">
    <property type="component" value="Unplaced"/>
</dbReference>
<feature type="region of interest" description="Disordered" evidence="1">
    <location>
        <begin position="874"/>
        <end position="919"/>
    </location>
</feature>
<feature type="compositionally biased region" description="Basic and acidic residues" evidence="1">
    <location>
        <begin position="282"/>
        <end position="293"/>
    </location>
</feature>
<feature type="compositionally biased region" description="Low complexity" evidence="1">
    <location>
        <begin position="896"/>
        <end position="918"/>
    </location>
</feature>
<proteinExistence type="predicted"/>
<keyword evidence="3" id="KW-1185">Reference proteome</keyword>
<dbReference type="AlphaFoldDB" id="A0A914IEJ1"/>
<feature type="region of interest" description="Disordered" evidence="1">
    <location>
        <begin position="834"/>
        <end position="857"/>
    </location>
</feature>
<evidence type="ECO:0000256" key="1">
    <source>
        <dbReference type="SAM" id="MobiDB-lite"/>
    </source>
</evidence>
<accession>A0A914IEJ1</accession>
<dbReference type="WBParaSite" id="Gr19_v10_g9175.t1">
    <property type="protein sequence ID" value="Gr19_v10_g9175.t1"/>
    <property type="gene ID" value="Gr19_v10_g9175"/>
</dbReference>
<protein>
    <submittedName>
        <fullName evidence="4">Uncharacterized protein</fullName>
    </submittedName>
</protein>
<feature type="compositionally biased region" description="Basic and acidic residues" evidence="1">
    <location>
        <begin position="265"/>
        <end position="274"/>
    </location>
</feature>
<feature type="signal peptide" evidence="2">
    <location>
        <begin position="1"/>
        <end position="18"/>
    </location>
</feature>
<feature type="region of interest" description="Disordered" evidence="1">
    <location>
        <begin position="60"/>
        <end position="92"/>
    </location>
</feature>
<feature type="chain" id="PRO_5037724580" evidence="2">
    <location>
        <begin position="19"/>
        <end position="1090"/>
    </location>
</feature>
<feature type="compositionally biased region" description="Low complexity" evidence="1">
    <location>
        <begin position="848"/>
        <end position="857"/>
    </location>
</feature>
<reference evidence="4" key="1">
    <citation type="submission" date="2022-11" db="UniProtKB">
        <authorList>
            <consortium name="WormBaseParasite"/>
        </authorList>
    </citation>
    <scope>IDENTIFICATION</scope>
</reference>
<feature type="region of interest" description="Disordered" evidence="1">
    <location>
        <begin position="240"/>
        <end position="307"/>
    </location>
</feature>
<organism evidence="3 4">
    <name type="scientific">Globodera rostochiensis</name>
    <name type="common">Golden nematode worm</name>
    <name type="synonym">Heterodera rostochiensis</name>
    <dbReference type="NCBI Taxonomy" id="31243"/>
    <lineage>
        <taxon>Eukaryota</taxon>
        <taxon>Metazoa</taxon>
        <taxon>Ecdysozoa</taxon>
        <taxon>Nematoda</taxon>
        <taxon>Chromadorea</taxon>
        <taxon>Rhabditida</taxon>
        <taxon>Tylenchina</taxon>
        <taxon>Tylenchomorpha</taxon>
        <taxon>Tylenchoidea</taxon>
        <taxon>Heteroderidae</taxon>
        <taxon>Heteroderinae</taxon>
        <taxon>Globodera</taxon>
    </lineage>
</organism>
<evidence type="ECO:0000313" key="3">
    <source>
        <dbReference type="Proteomes" id="UP000887572"/>
    </source>
</evidence>
<sequence length="1090" mass="120980">MVAIVVLPLLLLAVLVDGQNFGAGQGALNAPLPFGGPINPGFVQEQLPQMLHQPSLKSGEDIEAPFQNGGPVGQQQSNFNLPPPPPPPTNNFNAPNFNQKRPNFNQNFLPNGQQFSSIRRAQPQLTQQQPRLSQQQTPCPQPTWQKIMEDNVKANDSTATLNAIQSGFARTFKNQIFMLDIKGDGYCNVERDGVSCQAAKLSAEAGITLNGLGGTLQFDQSTVLATTCRGVNKNKIRAATAAGHKQGHNAKIQHDHQTESSGRNLETENLHQELESQLNNTGDKRKLARENKKARSSKQKTTDTINVDDDDYENEECANCTSLSSIDQIIHHVAGYLKETQTVVDEQVKNVNDRQKNELIETGTIINTAILGLYVSLQPIYNLSEEPKIFSIILPKMIDGMVAALVEFKELAKDKITKYFDELKWRLVANNNEQAGGISTTRSMIKKLQEILQNVEKKKKGNAKLNNVLMLNINFYINLYNNFYTMLDGQKQLSVINTSPKLLDDWKTLMGTVEFLFQHFQTVKERLLQNNSISLAEAAALTERHEVEEINSDAETQAERQNLEAFLGDDDDASDMEISTNSTDEDCQMVDEELRADQDCQTVEEIRSDQHCQMVEEIRSADSKLLTKQPAAIRHSLTKIGSSSGTKISESPLTKWCTKCDERTKIEATVNQLKYHQNEIHRLNNELSSTHIVPIASSIKTTKAQRINEQKRIQKEITAILNAIGTVIYGFKLAILPMVVQYGTLSSNLKDMTEPVECKLMEYLKITKYRLLADPDIDEAYLNAQTKNLKKFIGNYSSTLKKSKNNKSANKLHNLNVYIHLFNEMHKLLNDFNKSQNFPSNNGGGRVHGQQQQQQTLGNGQKFFVIQRDTNALDGGSPVQFSGMGGSQNTMQPQMAQPQFSQNFASSPPSQPSSFGGSMNQQSFIALQQPQTFVPQQNRMPMPNQQFINRGMAPQFSQRQSAPGTDLPPLMAPPQLAAQNAQEPEASSSAFSSEGVPCPQPVWKEAIEKAIVSNNANASTNTVQKALSLAARGTFIVACAPADRREAFQKKMRLSATGNNYCQVIKNGVWCQAVAMNLGRQGISLGLGRR</sequence>
<keyword evidence="2" id="KW-0732">Signal</keyword>
<evidence type="ECO:0000256" key="2">
    <source>
        <dbReference type="SAM" id="SignalP"/>
    </source>
</evidence>
<name>A0A914IEJ1_GLORO</name>